<accession>A0A7K7JBR7</accession>
<dbReference type="EMBL" id="VZSM01013197">
    <property type="protein sequence ID" value="NWZ03874.1"/>
    <property type="molecule type" value="Genomic_DNA"/>
</dbReference>
<reference evidence="3 4" key="1">
    <citation type="submission" date="2019-09" db="EMBL/GenBank/DDBJ databases">
        <title>Bird 10,000 Genomes (B10K) Project - Family phase.</title>
        <authorList>
            <person name="Zhang G."/>
        </authorList>
    </citation>
    <scope>NUCLEOTIDE SEQUENCE [LARGE SCALE GENOMIC DNA]</scope>
    <source>
        <strain evidence="3">OUT-0011</strain>
        <tissue evidence="3">Muscle</tissue>
    </source>
</reference>
<evidence type="ECO:0000259" key="2">
    <source>
        <dbReference type="Pfam" id="PF08916"/>
    </source>
</evidence>
<protein>
    <submittedName>
        <fullName evidence="3">SH2B1 protein</fullName>
    </submittedName>
</protein>
<feature type="region of interest" description="Disordered" evidence="1">
    <location>
        <begin position="41"/>
        <end position="77"/>
    </location>
</feature>
<feature type="non-terminal residue" evidence="3">
    <location>
        <position position="1"/>
    </location>
</feature>
<sequence length="98" mass="10495">RYRDFVATQPHLGGPGAAAAFSRRFARNFLEHFEAEVTRAAAERGGGEPRMAPPPPALSPLSRQSPEAEPKWGGIGSNRAGIELKLEGFDPKLRGGEA</sequence>
<feature type="non-terminal residue" evidence="3">
    <location>
        <position position="98"/>
    </location>
</feature>
<dbReference type="Gene3D" id="6.10.140.110">
    <property type="match status" value="1"/>
</dbReference>
<feature type="domain" description="Phenylalanine zipper" evidence="2">
    <location>
        <begin position="1"/>
        <end position="37"/>
    </location>
</feature>
<gene>
    <name evidence="3" type="primary">Sh2b1</name>
    <name evidence="3" type="ORF">LOXCUR_R16429</name>
</gene>
<dbReference type="Proteomes" id="UP000564784">
    <property type="component" value="Unassembled WGS sequence"/>
</dbReference>
<comment type="caution">
    <text evidence="3">The sequence shown here is derived from an EMBL/GenBank/DDBJ whole genome shotgun (WGS) entry which is preliminary data.</text>
</comment>
<dbReference type="InterPro" id="IPR036290">
    <property type="entry name" value="Phe_ZIP_sf"/>
</dbReference>
<name>A0A7K7JBR7_LOXCU</name>
<dbReference type="AlphaFoldDB" id="A0A7K7JBR7"/>
<proteinExistence type="predicted"/>
<dbReference type="InterPro" id="IPR015012">
    <property type="entry name" value="Phe_ZIP"/>
</dbReference>
<evidence type="ECO:0000313" key="3">
    <source>
        <dbReference type="EMBL" id="NWZ03874.1"/>
    </source>
</evidence>
<keyword evidence="4" id="KW-1185">Reference proteome</keyword>
<organism evidence="3 4">
    <name type="scientific">Loxia curvirostra</name>
    <name type="common">Red crossbill</name>
    <dbReference type="NCBI Taxonomy" id="64802"/>
    <lineage>
        <taxon>Eukaryota</taxon>
        <taxon>Metazoa</taxon>
        <taxon>Chordata</taxon>
        <taxon>Craniata</taxon>
        <taxon>Vertebrata</taxon>
        <taxon>Euteleostomi</taxon>
        <taxon>Archelosauria</taxon>
        <taxon>Archosauria</taxon>
        <taxon>Dinosauria</taxon>
        <taxon>Saurischia</taxon>
        <taxon>Theropoda</taxon>
        <taxon>Coelurosauria</taxon>
        <taxon>Aves</taxon>
        <taxon>Neognathae</taxon>
        <taxon>Neoaves</taxon>
        <taxon>Telluraves</taxon>
        <taxon>Australaves</taxon>
        <taxon>Passeriformes</taxon>
        <taxon>Passeroidea</taxon>
        <taxon>Fringillidae</taxon>
        <taxon>Carduelinae</taxon>
        <taxon>Loxia</taxon>
    </lineage>
</organism>
<dbReference type="Pfam" id="PF08916">
    <property type="entry name" value="Phe_ZIP"/>
    <property type="match status" value="1"/>
</dbReference>
<evidence type="ECO:0000256" key="1">
    <source>
        <dbReference type="SAM" id="MobiDB-lite"/>
    </source>
</evidence>
<dbReference type="SUPFAM" id="SSF109805">
    <property type="entry name" value="Phenylalanine zipper"/>
    <property type="match status" value="1"/>
</dbReference>
<evidence type="ECO:0000313" key="4">
    <source>
        <dbReference type="Proteomes" id="UP000564784"/>
    </source>
</evidence>